<dbReference type="FunFam" id="3.10.10.10:FF:000007">
    <property type="entry name" value="Retrovirus-related Pol polyprotein from transposon 17.6-like Protein"/>
    <property type="match status" value="1"/>
</dbReference>
<feature type="domain" description="Integrase catalytic" evidence="12">
    <location>
        <begin position="948"/>
        <end position="1113"/>
    </location>
</feature>
<dbReference type="Proteomes" id="UP000026915">
    <property type="component" value="Chromosome 6"/>
</dbReference>
<evidence type="ECO:0000313" key="13">
    <source>
        <dbReference type="EMBL" id="EOY26510.1"/>
    </source>
</evidence>
<feature type="region of interest" description="Disordered" evidence="10">
    <location>
        <begin position="220"/>
        <end position="240"/>
    </location>
</feature>
<dbReference type="SUPFAM" id="SSF53098">
    <property type="entry name" value="Ribonuclease H-like"/>
    <property type="match status" value="1"/>
</dbReference>
<protein>
    <submittedName>
        <fullName evidence="13">DNA/RNA polymerases superfamily protein</fullName>
    </submittedName>
</protein>
<keyword evidence="8" id="KW-0863">Zinc-finger</keyword>
<dbReference type="GO" id="GO:0015074">
    <property type="term" value="P:DNA integration"/>
    <property type="evidence" value="ECO:0007669"/>
    <property type="project" value="InterPro"/>
</dbReference>
<accession>A0A061G9E7</accession>
<dbReference type="GO" id="GO:0003676">
    <property type="term" value="F:nucleic acid binding"/>
    <property type="evidence" value="ECO:0007669"/>
    <property type="project" value="InterPro"/>
</dbReference>
<dbReference type="InParanoid" id="A0A061G9E7"/>
<dbReference type="InterPro" id="IPR041373">
    <property type="entry name" value="RT_RNaseH"/>
</dbReference>
<keyword evidence="6" id="KW-0378">Hydrolase</keyword>
<dbReference type="Pfam" id="PF08284">
    <property type="entry name" value="RVP_2"/>
    <property type="match status" value="1"/>
</dbReference>
<dbReference type="InterPro" id="IPR043128">
    <property type="entry name" value="Rev_trsase/Diguanyl_cyclase"/>
</dbReference>
<name>A0A061G9E7_THECC</name>
<keyword evidence="1" id="KW-0645">Protease</keyword>
<keyword evidence="8" id="KW-0862">Zinc</keyword>
<dbReference type="HOGENOM" id="CLU_000384_2_0_1"/>
<evidence type="ECO:0000256" key="8">
    <source>
        <dbReference type="PROSITE-ProRule" id="PRU00047"/>
    </source>
</evidence>
<dbReference type="FunFam" id="1.10.340.70:FF:000001">
    <property type="entry name" value="Retrovirus-related Pol polyprotein from transposon gypsy-like Protein"/>
    <property type="match status" value="1"/>
</dbReference>
<dbReference type="Pfam" id="PF00098">
    <property type="entry name" value="zf-CCHC"/>
    <property type="match status" value="1"/>
</dbReference>
<dbReference type="Gene3D" id="4.10.60.10">
    <property type="entry name" value="Zinc finger, CCHC-type"/>
    <property type="match status" value="1"/>
</dbReference>
<dbReference type="CDD" id="cd01647">
    <property type="entry name" value="RT_LTR"/>
    <property type="match status" value="1"/>
</dbReference>
<dbReference type="Gene3D" id="3.30.420.10">
    <property type="entry name" value="Ribonuclease H-like superfamily/Ribonuclease H"/>
    <property type="match status" value="1"/>
</dbReference>
<dbReference type="Gramene" id="EOY26510">
    <property type="protein sequence ID" value="EOY26510"/>
    <property type="gene ID" value="TCM_028292"/>
</dbReference>
<dbReference type="Pfam" id="PF00078">
    <property type="entry name" value="RVT_1"/>
    <property type="match status" value="1"/>
</dbReference>
<feature type="coiled-coil region" evidence="9">
    <location>
        <begin position="1134"/>
        <end position="1161"/>
    </location>
</feature>
<keyword evidence="14" id="KW-1185">Reference proteome</keyword>
<evidence type="ECO:0000256" key="9">
    <source>
        <dbReference type="SAM" id="Coils"/>
    </source>
</evidence>
<dbReference type="OMA" id="CEHFHAY"/>
<evidence type="ECO:0000259" key="12">
    <source>
        <dbReference type="PROSITE" id="PS50994"/>
    </source>
</evidence>
<sequence>MPPRRGRPPLTRSVGRGRGRSQRHQPDTVEEESAASTIRAAPAAEQADSPPHPPSPQPPTGIPAMPTEAAQALTAFFAAMAGQAQTGQVSLVVLSTTPLAPPPVQDVSISKKLKEARQLGCVFFTGELDATVAKDWINQVSEALSDMGLDDDMKLMQRPSRFSRSAMTDFGKSSGGSDRCKNCENYHSGLCRGPTRCFQCGQTGHIRSNCPQLGRATVAASSPPARTDMQMRDSSRPQTRTATRVFAVTEDEARVRPGAVTGAMSLFDKDAYVLIDSGSDRSYVSTTFASIADKNLSPLEGEIVVHTPLGEQLIRNTCYRDCGVRVAEEEFRGDLIPLEILDFDLIFAIKASKLVQKGYPAYLAYVIDTSNGEPKLEDVPIVSEFPDVFPDDLPRLPPDRELEFPIDLLSGTAPISIPPYRMAPAELKELKVQLQDLVDKGFIRPSISPWGAPVLFVKKKDGTLRLCIDYRQLNRVTIKNKYPLPWIDDLFDQLRGAMVFSKIDLRSGYYQLRIKEQDVPKTAFRTRYGHYEFLVMLFGLTNAPAVFMDLMNRVFHPYLDKFVIVFIDDILLKEVVFLGHVVSGAGIYVDPKKIEAILQWEQPRTVTEIRSFLGLVGYYRRFVQRFSLIAAPLTRLTRKGVKFEWDDVCENRFQELKNRLTSAPILTLSVSEKEFVVYSDAPKLGLGCVLMQDEKVIAYASRQLMKHETNYLTHDLELAAVVFALKIWRHYLYGERCRIFFDHKSLKYLLTQKELNLRQRRWLELIKDYDLVIDYHPGKANVVTDALSRKSSSSLATLRSSYFPMLLEMKSLGIQLNNGEDGTLLASFVVRPSLLNQIRELQKFDDWLKQEVQKLQDGEASEFRLSDDGTLMLRDRICVPKDDQLRRAILEEAHSSAYALHPGSTKMYQTIKESYWWPGMKRDIAEFVAKCLICQQIKAEHQKSSGTLQPLPIPEWKWEHVTMDFVLGLPRTQSGKDAIWVIMGRLTKSAHFLAIHSTYSIERLARLYIDEVVRLHGVPVSIVSDRDPRFTSRFWPKFQEALGTKLRFSTAFHPQIDGQSERTIQTLEDMLRACVIDFIRSWDRHLPLVEFAYNNSFQSSIGMATYEALYGRKCRTPLCWDEVGERKLVNVELIDLTNDKVKVIRERLKTAQDRQKNYSDKRRKDLEFEVDDKVFLKVPPWKDLDRIHNVFHISMLKKYVPDPSHILETPPIELHEDLKFEVKPVRILDRKNRVLKNKSIPMVKVLWKNARMEEMTWEVESQMRNQYPHIFFESGCLGQGVPENGFMAQA</sequence>
<keyword evidence="5" id="KW-0255">Endonuclease</keyword>
<dbReference type="SUPFAM" id="SSF56672">
    <property type="entry name" value="DNA/RNA polymerases"/>
    <property type="match status" value="1"/>
</dbReference>
<dbReference type="PANTHER" id="PTHR37984:SF5">
    <property type="entry name" value="PROTEIN NYNRIN-LIKE"/>
    <property type="match status" value="1"/>
</dbReference>
<keyword evidence="8" id="KW-0479">Metal-binding</keyword>
<feature type="domain" description="CCHC-type" evidence="11">
    <location>
        <begin position="196"/>
        <end position="212"/>
    </location>
</feature>
<dbReference type="GO" id="GO:0004519">
    <property type="term" value="F:endonuclease activity"/>
    <property type="evidence" value="ECO:0007669"/>
    <property type="project" value="UniProtKB-KW"/>
</dbReference>
<dbReference type="GO" id="GO:0004190">
    <property type="term" value="F:aspartic-type endopeptidase activity"/>
    <property type="evidence" value="ECO:0007669"/>
    <property type="project" value="InterPro"/>
</dbReference>
<dbReference type="PROSITE" id="PS00141">
    <property type="entry name" value="ASP_PROTEASE"/>
    <property type="match status" value="1"/>
</dbReference>
<keyword evidence="9" id="KW-0175">Coiled coil</keyword>
<dbReference type="InterPro" id="IPR012337">
    <property type="entry name" value="RNaseH-like_sf"/>
</dbReference>
<evidence type="ECO:0000256" key="4">
    <source>
        <dbReference type="ARBA" id="ARBA00022722"/>
    </source>
</evidence>
<evidence type="ECO:0000256" key="10">
    <source>
        <dbReference type="SAM" id="MobiDB-lite"/>
    </source>
</evidence>
<dbReference type="CDD" id="cd09274">
    <property type="entry name" value="RNase_HI_RT_Ty3"/>
    <property type="match status" value="1"/>
</dbReference>
<keyword evidence="3" id="KW-0548">Nucleotidyltransferase</keyword>
<dbReference type="InterPro" id="IPR043502">
    <property type="entry name" value="DNA/RNA_pol_sf"/>
</dbReference>
<dbReference type="PROSITE" id="PS50158">
    <property type="entry name" value="ZF_CCHC"/>
    <property type="match status" value="1"/>
</dbReference>
<keyword evidence="4" id="KW-0540">Nuclease</keyword>
<dbReference type="eggNOG" id="KOG0017">
    <property type="taxonomic scope" value="Eukaryota"/>
</dbReference>
<dbReference type="FunFam" id="3.30.70.270:FF:000020">
    <property type="entry name" value="Transposon Tf2-6 polyprotein-like Protein"/>
    <property type="match status" value="1"/>
</dbReference>
<dbReference type="InterPro" id="IPR001969">
    <property type="entry name" value="Aspartic_peptidase_AS"/>
</dbReference>
<keyword evidence="7" id="KW-0695">RNA-directed DNA polymerase</keyword>
<feature type="region of interest" description="Disordered" evidence="10">
    <location>
        <begin position="1"/>
        <end position="65"/>
    </location>
</feature>
<gene>
    <name evidence="13" type="ORF">TCM_028292</name>
</gene>
<evidence type="ECO:0000256" key="5">
    <source>
        <dbReference type="ARBA" id="ARBA00022759"/>
    </source>
</evidence>
<dbReference type="GO" id="GO:0006508">
    <property type="term" value="P:proteolysis"/>
    <property type="evidence" value="ECO:0007669"/>
    <property type="project" value="UniProtKB-KW"/>
</dbReference>
<dbReference type="PANTHER" id="PTHR37984">
    <property type="entry name" value="PROTEIN CBG26694"/>
    <property type="match status" value="1"/>
</dbReference>
<dbReference type="PROSITE" id="PS50994">
    <property type="entry name" value="INTEGRASE"/>
    <property type="match status" value="1"/>
</dbReference>
<dbReference type="InterPro" id="IPR050951">
    <property type="entry name" value="Retrovirus_Pol_polyprotein"/>
</dbReference>
<dbReference type="Gene3D" id="3.10.10.10">
    <property type="entry name" value="HIV Type 1 Reverse Transcriptase, subunit A, domain 1"/>
    <property type="match status" value="1"/>
</dbReference>
<dbReference type="InterPro" id="IPR001584">
    <property type="entry name" value="Integrase_cat-core"/>
</dbReference>
<dbReference type="Pfam" id="PF17917">
    <property type="entry name" value="RT_RNaseH"/>
    <property type="match status" value="1"/>
</dbReference>
<dbReference type="SMART" id="SM00343">
    <property type="entry name" value="ZnF_C2HC"/>
    <property type="match status" value="1"/>
</dbReference>
<dbReference type="EMBL" id="CM001884">
    <property type="protein sequence ID" value="EOY26510.1"/>
    <property type="molecule type" value="Genomic_DNA"/>
</dbReference>
<evidence type="ECO:0000256" key="2">
    <source>
        <dbReference type="ARBA" id="ARBA00022679"/>
    </source>
</evidence>
<reference evidence="13 14" key="1">
    <citation type="journal article" date="2013" name="Genome Biol.">
        <title>The genome sequence of the most widely cultivated cacao type and its use to identify candidate genes regulating pod color.</title>
        <authorList>
            <person name="Motamayor J.C."/>
            <person name="Mockaitis K."/>
            <person name="Schmutz J."/>
            <person name="Haiminen N."/>
            <person name="Iii D.L."/>
            <person name="Cornejo O."/>
            <person name="Findley S.D."/>
            <person name="Zheng P."/>
            <person name="Utro F."/>
            <person name="Royaert S."/>
            <person name="Saski C."/>
            <person name="Jenkins J."/>
            <person name="Podicheti R."/>
            <person name="Zhao M."/>
            <person name="Scheffler B.E."/>
            <person name="Stack J.C."/>
            <person name="Feltus F.A."/>
            <person name="Mustiga G.M."/>
            <person name="Amores F."/>
            <person name="Phillips W."/>
            <person name="Marelli J.P."/>
            <person name="May G.D."/>
            <person name="Shapiro H."/>
            <person name="Ma J."/>
            <person name="Bustamante C.D."/>
            <person name="Schnell R.J."/>
            <person name="Main D."/>
            <person name="Gilbert D."/>
            <person name="Parida L."/>
            <person name="Kuhn D.N."/>
        </authorList>
    </citation>
    <scope>NUCLEOTIDE SEQUENCE [LARGE SCALE GENOMIC DNA]</scope>
    <source>
        <strain evidence="14">cv. Matina 1-6</strain>
    </source>
</reference>
<proteinExistence type="predicted"/>
<keyword evidence="2" id="KW-0808">Transferase</keyword>
<dbReference type="InterPro" id="IPR041588">
    <property type="entry name" value="Integrase_H2C2"/>
</dbReference>
<dbReference type="SUPFAM" id="SSF54160">
    <property type="entry name" value="Chromo domain-like"/>
    <property type="match status" value="1"/>
</dbReference>
<feature type="compositionally biased region" description="Pro residues" evidence="10">
    <location>
        <begin position="50"/>
        <end position="61"/>
    </location>
</feature>
<feature type="compositionally biased region" description="Low complexity" evidence="10">
    <location>
        <begin position="34"/>
        <end position="44"/>
    </location>
</feature>
<organism evidence="13 14">
    <name type="scientific">Theobroma cacao</name>
    <name type="common">Cacao</name>
    <name type="synonym">Cocoa</name>
    <dbReference type="NCBI Taxonomy" id="3641"/>
    <lineage>
        <taxon>Eukaryota</taxon>
        <taxon>Viridiplantae</taxon>
        <taxon>Streptophyta</taxon>
        <taxon>Embryophyta</taxon>
        <taxon>Tracheophyta</taxon>
        <taxon>Spermatophyta</taxon>
        <taxon>Magnoliopsida</taxon>
        <taxon>eudicotyledons</taxon>
        <taxon>Gunneridae</taxon>
        <taxon>Pentapetalae</taxon>
        <taxon>rosids</taxon>
        <taxon>malvids</taxon>
        <taxon>Malvales</taxon>
        <taxon>Malvaceae</taxon>
        <taxon>Byttnerioideae</taxon>
        <taxon>Theobroma</taxon>
    </lineage>
</organism>
<dbReference type="InterPro" id="IPR001878">
    <property type="entry name" value="Znf_CCHC"/>
</dbReference>
<dbReference type="InterPro" id="IPR000477">
    <property type="entry name" value="RT_dom"/>
</dbReference>
<dbReference type="Pfam" id="PF17921">
    <property type="entry name" value="Integrase_H2C2"/>
    <property type="match status" value="1"/>
</dbReference>
<evidence type="ECO:0000259" key="11">
    <source>
        <dbReference type="PROSITE" id="PS50158"/>
    </source>
</evidence>
<evidence type="ECO:0000256" key="3">
    <source>
        <dbReference type="ARBA" id="ARBA00022695"/>
    </source>
</evidence>
<evidence type="ECO:0000256" key="7">
    <source>
        <dbReference type="ARBA" id="ARBA00022918"/>
    </source>
</evidence>
<dbReference type="Gene3D" id="3.30.70.270">
    <property type="match status" value="2"/>
</dbReference>
<evidence type="ECO:0000256" key="1">
    <source>
        <dbReference type="ARBA" id="ARBA00022670"/>
    </source>
</evidence>
<dbReference type="InterPro" id="IPR016197">
    <property type="entry name" value="Chromo-like_dom_sf"/>
</dbReference>
<dbReference type="GO" id="GO:0003964">
    <property type="term" value="F:RNA-directed DNA polymerase activity"/>
    <property type="evidence" value="ECO:0007669"/>
    <property type="project" value="UniProtKB-KW"/>
</dbReference>
<evidence type="ECO:0000313" key="14">
    <source>
        <dbReference type="Proteomes" id="UP000026915"/>
    </source>
</evidence>
<dbReference type="Gene3D" id="1.10.340.70">
    <property type="match status" value="1"/>
</dbReference>
<dbReference type="InterPro" id="IPR036397">
    <property type="entry name" value="RNaseH_sf"/>
</dbReference>
<dbReference type="CDD" id="cd00303">
    <property type="entry name" value="retropepsin_like"/>
    <property type="match status" value="1"/>
</dbReference>
<evidence type="ECO:0000256" key="6">
    <source>
        <dbReference type="ARBA" id="ARBA00022801"/>
    </source>
</evidence>
<dbReference type="GO" id="GO:0008270">
    <property type="term" value="F:zinc ion binding"/>
    <property type="evidence" value="ECO:0007669"/>
    <property type="project" value="UniProtKB-KW"/>
</dbReference>